<dbReference type="Proteomes" id="UP000287651">
    <property type="component" value="Unassembled WGS sequence"/>
</dbReference>
<reference evidence="2 3" key="1">
    <citation type="journal article" date="2014" name="Agronomy (Basel)">
        <title>A Draft Genome Sequence for Ensete ventricosum, the Drought-Tolerant Tree Against Hunger.</title>
        <authorList>
            <person name="Harrison J."/>
            <person name="Moore K.A."/>
            <person name="Paszkiewicz K."/>
            <person name="Jones T."/>
            <person name="Grant M."/>
            <person name="Ambacheew D."/>
            <person name="Muzemil S."/>
            <person name="Studholme D.J."/>
        </authorList>
    </citation>
    <scope>NUCLEOTIDE SEQUENCE [LARGE SCALE GENOMIC DNA]</scope>
</reference>
<feature type="compositionally biased region" description="Polar residues" evidence="1">
    <location>
        <begin position="142"/>
        <end position="156"/>
    </location>
</feature>
<gene>
    <name evidence="2" type="ORF">B296_00025156</name>
</gene>
<name>A0A427ATL3_ENSVE</name>
<evidence type="ECO:0000256" key="1">
    <source>
        <dbReference type="SAM" id="MobiDB-lite"/>
    </source>
</evidence>
<dbReference type="PANTHER" id="PTHR37721">
    <property type="entry name" value="OS05G0464200 PROTEIN"/>
    <property type="match status" value="1"/>
</dbReference>
<feature type="region of interest" description="Disordered" evidence="1">
    <location>
        <begin position="122"/>
        <end position="156"/>
    </location>
</feature>
<proteinExistence type="predicted"/>
<protein>
    <submittedName>
        <fullName evidence="2">Uncharacterized protein</fullName>
    </submittedName>
</protein>
<dbReference type="PANTHER" id="PTHR37721:SF1">
    <property type="entry name" value="OS05G0464200 PROTEIN"/>
    <property type="match status" value="1"/>
</dbReference>
<feature type="compositionally biased region" description="Basic and acidic residues" evidence="1">
    <location>
        <begin position="124"/>
        <end position="133"/>
    </location>
</feature>
<feature type="region of interest" description="Disordered" evidence="1">
    <location>
        <begin position="87"/>
        <end position="107"/>
    </location>
</feature>
<dbReference type="EMBL" id="AMZH03001364">
    <property type="protein sequence ID" value="RRT79551.1"/>
    <property type="molecule type" value="Genomic_DNA"/>
</dbReference>
<accession>A0A427ATL3</accession>
<evidence type="ECO:0000313" key="3">
    <source>
        <dbReference type="Proteomes" id="UP000287651"/>
    </source>
</evidence>
<dbReference type="AlphaFoldDB" id="A0A427ATL3"/>
<feature type="compositionally biased region" description="Basic residues" evidence="1">
    <location>
        <begin position="94"/>
        <end position="106"/>
    </location>
</feature>
<organism evidence="2 3">
    <name type="scientific">Ensete ventricosum</name>
    <name type="common">Abyssinian banana</name>
    <name type="synonym">Musa ensete</name>
    <dbReference type="NCBI Taxonomy" id="4639"/>
    <lineage>
        <taxon>Eukaryota</taxon>
        <taxon>Viridiplantae</taxon>
        <taxon>Streptophyta</taxon>
        <taxon>Embryophyta</taxon>
        <taxon>Tracheophyta</taxon>
        <taxon>Spermatophyta</taxon>
        <taxon>Magnoliopsida</taxon>
        <taxon>Liliopsida</taxon>
        <taxon>Zingiberales</taxon>
        <taxon>Musaceae</taxon>
        <taxon>Ensete</taxon>
    </lineage>
</organism>
<sequence>MPINLTPAVLNHGQVFVLRKKLHVDKANSGRTKPWSGVLFKRNYYTLIKLQYTDQQKLTTKMRAGRTSSGLLQAAVKRRDLIFSAAMEAENNTRKGRRPPPRRGQVKARILGSLVRAVIPKGFRKGEKAKEDGGDGGSSADITPTLSGYSSSYEGE</sequence>
<evidence type="ECO:0000313" key="2">
    <source>
        <dbReference type="EMBL" id="RRT79551.1"/>
    </source>
</evidence>
<comment type="caution">
    <text evidence="2">The sequence shown here is derived from an EMBL/GenBank/DDBJ whole genome shotgun (WGS) entry which is preliminary data.</text>
</comment>